<dbReference type="InterPro" id="IPR014752">
    <property type="entry name" value="Arrestin-like_C"/>
</dbReference>
<sequence>MVSNSIFCRGLSSLEYNTPRPRVTIHVDGQGPGLNKPYTTLDQIEGTVSIDVNHTTKFHDIDISFEGYSKVSVERTVQVPGQRVAHHTFLRLRQPIAPDAYPKSGFLEPKRSYQFPFIFVIPERLLPQSCDHEQSDVLIRPTHTQLPPTFGSHGPGGSYLNDMAPDTCQISYAIRVRILKESPGDSRPLRPFVDVSRKLRVIPIINRELLRKVNEKGRQHSMRREKPVKCGLIKQNLGQLVVTACQPEPILLDHLGSGTHTTDTAITVHLQFHPKGDEQPPQLKTLQIKLSVLTFHASTPWKSHPLGVDSIDPGEIHQDLAIKEVPLSSYSFASTGWTKQSSSKGPTRSLRLLTKERRLGESLIQGNYYTTSITVPITLPKNIHFVSTFHSCFISRIYNLNLCVSYYMPKKSILKSTLTLKVPITLDVAAPFLWDGSKRNESGPCLDCNGAWNTGIEIS</sequence>
<dbReference type="Proteomes" id="UP000541154">
    <property type="component" value="Unassembled WGS sequence"/>
</dbReference>
<dbReference type="AlphaFoldDB" id="A0A8H5ZWQ4"/>
<dbReference type="PANTHER" id="PTHR31904:SF1">
    <property type="entry name" value="BYPASS OF STOP CODON PROTEIN 5-RELATED"/>
    <property type="match status" value="1"/>
</dbReference>
<organism evidence="1 2">
    <name type="scientific">Petromyces alliaceus</name>
    <name type="common">Aspergillus alliaceus</name>
    <dbReference type="NCBI Taxonomy" id="209559"/>
    <lineage>
        <taxon>Eukaryota</taxon>
        <taxon>Fungi</taxon>
        <taxon>Dikarya</taxon>
        <taxon>Ascomycota</taxon>
        <taxon>Pezizomycotina</taxon>
        <taxon>Eurotiomycetes</taxon>
        <taxon>Eurotiomycetidae</taxon>
        <taxon>Eurotiales</taxon>
        <taxon>Aspergillaceae</taxon>
        <taxon>Aspergillus</taxon>
        <taxon>Aspergillus subgen. Circumdati</taxon>
    </lineage>
</organism>
<protein>
    <recommendedName>
        <fullName evidence="3">Arrestin-like N-terminal domain-containing protein</fullName>
    </recommendedName>
</protein>
<proteinExistence type="predicted"/>
<evidence type="ECO:0000313" key="1">
    <source>
        <dbReference type="EMBL" id="KAF5855725.1"/>
    </source>
</evidence>
<dbReference type="Gene3D" id="2.60.40.640">
    <property type="match status" value="1"/>
</dbReference>
<reference evidence="1 2" key="1">
    <citation type="submission" date="2019-04" db="EMBL/GenBank/DDBJ databases">
        <title>Aspergillus burnettii sp. nov., novel species from soil in southeast Queensland.</title>
        <authorList>
            <person name="Gilchrist C.L.M."/>
            <person name="Pitt J.I."/>
            <person name="Lange L."/>
            <person name="Lacey H.J."/>
            <person name="Vuong D."/>
            <person name="Midgley D.J."/>
            <person name="Greenfield P."/>
            <person name="Bradbury M."/>
            <person name="Lacey E."/>
            <person name="Busk P.K."/>
            <person name="Pilgaard B."/>
            <person name="Chooi Y.H."/>
            <person name="Piggott A.M."/>
        </authorList>
    </citation>
    <scope>NUCLEOTIDE SEQUENCE [LARGE SCALE GENOMIC DNA]</scope>
    <source>
        <strain evidence="1 2">FRR 5400</strain>
    </source>
</reference>
<evidence type="ECO:0000313" key="2">
    <source>
        <dbReference type="Proteomes" id="UP000541154"/>
    </source>
</evidence>
<dbReference type="InterPro" id="IPR039634">
    <property type="entry name" value="Bul1-like"/>
</dbReference>
<dbReference type="PANTHER" id="PTHR31904">
    <property type="entry name" value="BYPASS OF STOP CODON PROTEIN 5-RELATED"/>
    <property type="match status" value="1"/>
</dbReference>
<accession>A0A8H5ZWQ4</accession>
<keyword evidence="2" id="KW-1185">Reference proteome</keyword>
<dbReference type="EMBL" id="SPNV01000393">
    <property type="protein sequence ID" value="KAF5855725.1"/>
    <property type="molecule type" value="Genomic_DNA"/>
</dbReference>
<evidence type="ECO:0008006" key="3">
    <source>
        <dbReference type="Google" id="ProtNLM"/>
    </source>
</evidence>
<gene>
    <name evidence="1" type="ORF">ETB97_008570</name>
</gene>
<name>A0A8H5ZWQ4_PETAA</name>
<comment type="caution">
    <text evidence="1">The sequence shown here is derived from an EMBL/GenBank/DDBJ whole genome shotgun (WGS) entry which is preliminary data.</text>
</comment>